<organism evidence="3 4">
    <name type="scientific">Triticum urartu</name>
    <name type="common">Red wild einkorn</name>
    <name type="synonym">Crithodium urartu</name>
    <dbReference type="NCBI Taxonomy" id="4572"/>
    <lineage>
        <taxon>Eukaryota</taxon>
        <taxon>Viridiplantae</taxon>
        <taxon>Streptophyta</taxon>
        <taxon>Embryophyta</taxon>
        <taxon>Tracheophyta</taxon>
        <taxon>Spermatophyta</taxon>
        <taxon>Magnoliopsida</taxon>
        <taxon>Liliopsida</taxon>
        <taxon>Poales</taxon>
        <taxon>Poaceae</taxon>
        <taxon>BOP clade</taxon>
        <taxon>Pooideae</taxon>
        <taxon>Triticodae</taxon>
        <taxon>Triticeae</taxon>
        <taxon>Triticinae</taxon>
        <taxon>Triticum</taxon>
    </lineage>
</organism>
<dbReference type="PANTHER" id="PTHR47069:SF11">
    <property type="entry name" value="OS04G0275550 PROTEIN"/>
    <property type="match status" value="1"/>
</dbReference>
<evidence type="ECO:0000256" key="1">
    <source>
        <dbReference type="SAM" id="MobiDB-lite"/>
    </source>
</evidence>
<accession>A0A8R7R443</accession>
<dbReference type="PANTHER" id="PTHR47069">
    <property type="match status" value="1"/>
</dbReference>
<evidence type="ECO:0000259" key="2">
    <source>
        <dbReference type="Pfam" id="PF12776"/>
    </source>
</evidence>
<dbReference type="Proteomes" id="UP000015106">
    <property type="component" value="Chromosome 7"/>
</dbReference>
<reference evidence="3" key="3">
    <citation type="submission" date="2022-06" db="UniProtKB">
        <authorList>
            <consortium name="EnsemblPlants"/>
        </authorList>
    </citation>
    <scope>IDENTIFICATION</scope>
</reference>
<dbReference type="Gramene" id="TuG1812G0700004947.01.T01">
    <property type="protein sequence ID" value="TuG1812G0700004947.01.T01"/>
    <property type="gene ID" value="TuG1812G0700004947.01"/>
</dbReference>
<feature type="compositionally biased region" description="Low complexity" evidence="1">
    <location>
        <begin position="155"/>
        <end position="167"/>
    </location>
</feature>
<protein>
    <recommendedName>
        <fullName evidence="2">Myb/SANT-like domain-containing protein</fullName>
    </recommendedName>
</protein>
<feature type="domain" description="Myb/SANT-like" evidence="2">
    <location>
        <begin position="206"/>
        <end position="297"/>
    </location>
</feature>
<reference evidence="3" key="2">
    <citation type="submission" date="2018-03" db="EMBL/GenBank/DDBJ databases">
        <title>The Triticum urartu genome reveals the dynamic nature of wheat genome evolution.</title>
        <authorList>
            <person name="Ling H."/>
            <person name="Ma B."/>
            <person name="Shi X."/>
            <person name="Liu H."/>
            <person name="Dong L."/>
            <person name="Sun H."/>
            <person name="Cao Y."/>
            <person name="Gao Q."/>
            <person name="Zheng S."/>
            <person name="Li Y."/>
            <person name="Yu Y."/>
            <person name="Du H."/>
            <person name="Qi M."/>
            <person name="Li Y."/>
            <person name="Yu H."/>
            <person name="Cui Y."/>
            <person name="Wang N."/>
            <person name="Chen C."/>
            <person name="Wu H."/>
            <person name="Zhao Y."/>
            <person name="Zhang J."/>
            <person name="Li Y."/>
            <person name="Zhou W."/>
            <person name="Zhang B."/>
            <person name="Hu W."/>
            <person name="Eijk M."/>
            <person name="Tang J."/>
            <person name="Witsenboer H."/>
            <person name="Zhao S."/>
            <person name="Li Z."/>
            <person name="Zhang A."/>
            <person name="Wang D."/>
            <person name="Liang C."/>
        </authorList>
    </citation>
    <scope>NUCLEOTIDE SEQUENCE [LARGE SCALE GENOMIC DNA]</scope>
    <source>
        <strain evidence="3">cv. G1812</strain>
    </source>
</reference>
<dbReference type="AlphaFoldDB" id="A0A8R7R443"/>
<feature type="region of interest" description="Disordered" evidence="1">
    <location>
        <begin position="345"/>
        <end position="400"/>
    </location>
</feature>
<evidence type="ECO:0000313" key="3">
    <source>
        <dbReference type="EnsemblPlants" id="TuG1812G0700004947.01.T01"/>
    </source>
</evidence>
<reference evidence="4" key="1">
    <citation type="journal article" date="2013" name="Nature">
        <title>Draft genome of the wheat A-genome progenitor Triticum urartu.</title>
        <authorList>
            <person name="Ling H.Q."/>
            <person name="Zhao S."/>
            <person name="Liu D."/>
            <person name="Wang J."/>
            <person name="Sun H."/>
            <person name="Zhang C."/>
            <person name="Fan H."/>
            <person name="Li D."/>
            <person name="Dong L."/>
            <person name="Tao Y."/>
            <person name="Gao C."/>
            <person name="Wu H."/>
            <person name="Li Y."/>
            <person name="Cui Y."/>
            <person name="Guo X."/>
            <person name="Zheng S."/>
            <person name="Wang B."/>
            <person name="Yu K."/>
            <person name="Liang Q."/>
            <person name="Yang W."/>
            <person name="Lou X."/>
            <person name="Chen J."/>
            <person name="Feng M."/>
            <person name="Jian J."/>
            <person name="Zhang X."/>
            <person name="Luo G."/>
            <person name="Jiang Y."/>
            <person name="Liu J."/>
            <person name="Wang Z."/>
            <person name="Sha Y."/>
            <person name="Zhang B."/>
            <person name="Wu H."/>
            <person name="Tang D."/>
            <person name="Shen Q."/>
            <person name="Xue P."/>
            <person name="Zou S."/>
            <person name="Wang X."/>
            <person name="Liu X."/>
            <person name="Wang F."/>
            <person name="Yang Y."/>
            <person name="An X."/>
            <person name="Dong Z."/>
            <person name="Zhang K."/>
            <person name="Zhang X."/>
            <person name="Luo M.C."/>
            <person name="Dvorak J."/>
            <person name="Tong Y."/>
            <person name="Wang J."/>
            <person name="Yang H."/>
            <person name="Li Z."/>
            <person name="Wang D."/>
            <person name="Zhang A."/>
            <person name="Wang J."/>
        </authorList>
    </citation>
    <scope>NUCLEOTIDE SEQUENCE</scope>
    <source>
        <strain evidence="4">cv. G1812</strain>
    </source>
</reference>
<name>A0A8R7R443_TRIUA</name>
<dbReference type="Pfam" id="PF12776">
    <property type="entry name" value="Myb_DNA-bind_3"/>
    <property type="match status" value="1"/>
</dbReference>
<keyword evidence="4" id="KW-1185">Reference proteome</keyword>
<feature type="region of interest" description="Disordered" evidence="1">
    <location>
        <begin position="105"/>
        <end position="181"/>
    </location>
</feature>
<dbReference type="InterPro" id="IPR024752">
    <property type="entry name" value="Myb/SANT-like_dom"/>
</dbReference>
<evidence type="ECO:0000313" key="4">
    <source>
        <dbReference type="Proteomes" id="UP000015106"/>
    </source>
</evidence>
<feature type="compositionally biased region" description="Low complexity" evidence="1">
    <location>
        <begin position="118"/>
        <end position="133"/>
    </location>
</feature>
<sequence>MDGDGELPFDFFSQTASSGAAVHHIDEDGWGMTPPRLRGSAGRGLVAGGLGRGSVAGGLGRGSVAEGLRAPIGLENIDLNGNSAVAASYPNMGMYTHLFHPGSAAGHGVPLQRTRSDGVAQRQGRPPRQGLPPVRAPDRRAKQVVATSGRGGAGSSRSGSGRQRQAAPIMVEDVGEEDEPAEEDVQAEEDDSMLNQHIQRPKSKANWTDRNTLTLCEIACEEIDAGNYAGRVWSPQAYKNMREKYWERAKLWHPGREFKNKITNLKGLYNDWVWLQQQTGCGRGLDGEVTATADWWEKEIKDRPNLKKFRNGNPEYMPLLHEIFHEVAVDGSSAYVPGTEDCLELNNDDDLDGNEGFVSSPMSTNTQKRGSRSELRSTASSPSKRSKTLDNMPRTQGKTRGPFVKYMKDIETKLEKESEKTDSILQALVNQGNEKVRRSEERAQSVKNCQNLAIECGASEESVEYFVACDLFKEKHNRIVFQNMKTPEARLIWLKRWCRAKNMYAADGEI</sequence>
<dbReference type="EnsemblPlants" id="TuG1812G0700004947.01.T01">
    <property type="protein sequence ID" value="TuG1812G0700004947.01.T01"/>
    <property type="gene ID" value="TuG1812G0700004947.01"/>
</dbReference>
<proteinExistence type="predicted"/>